<organism evidence="2 3">
    <name type="scientific">Brachionus plicatilis</name>
    <name type="common">Marine rotifer</name>
    <name type="synonym">Brachionus muelleri</name>
    <dbReference type="NCBI Taxonomy" id="10195"/>
    <lineage>
        <taxon>Eukaryota</taxon>
        <taxon>Metazoa</taxon>
        <taxon>Spiralia</taxon>
        <taxon>Gnathifera</taxon>
        <taxon>Rotifera</taxon>
        <taxon>Eurotatoria</taxon>
        <taxon>Monogononta</taxon>
        <taxon>Pseudotrocha</taxon>
        <taxon>Ploima</taxon>
        <taxon>Brachionidae</taxon>
        <taxon>Brachionus</taxon>
    </lineage>
</organism>
<dbReference type="Pfam" id="PF12796">
    <property type="entry name" value="Ank_2"/>
    <property type="match status" value="1"/>
</dbReference>
<reference evidence="2 3" key="1">
    <citation type="journal article" date="2018" name="Sci. Rep.">
        <title>Genomic signatures of local adaptation to the degree of environmental predictability in rotifers.</title>
        <authorList>
            <person name="Franch-Gras L."/>
            <person name="Hahn C."/>
            <person name="Garcia-Roger E.M."/>
            <person name="Carmona M.J."/>
            <person name="Serra M."/>
            <person name="Gomez A."/>
        </authorList>
    </citation>
    <scope>NUCLEOTIDE SEQUENCE [LARGE SCALE GENOMIC DNA]</scope>
    <source>
        <strain evidence="2">HYR1</strain>
    </source>
</reference>
<keyword evidence="3" id="KW-1185">Reference proteome</keyword>
<dbReference type="EMBL" id="REGN01000830">
    <property type="protein sequence ID" value="RNA38712.1"/>
    <property type="molecule type" value="Genomic_DNA"/>
</dbReference>
<evidence type="ECO:0000313" key="3">
    <source>
        <dbReference type="Proteomes" id="UP000276133"/>
    </source>
</evidence>
<dbReference type="AlphaFoldDB" id="A0A3M7SSP7"/>
<dbReference type="InterPro" id="IPR002110">
    <property type="entry name" value="Ankyrin_rpt"/>
</dbReference>
<evidence type="ECO:0000256" key="1">
    <source>
        <dbReference type="SAM" id="MobiDB-lite"/>
    </source>
</evidence>
<evidence type="ECO:0000313" key="2">
    <source>
        <dbReference type="EMBL" id="RNA38712.1"/>
    </source>
</evidence>
<name>A0A3M7SSP7_BRAPC</name>
<gene>
    <name evidence="2" type="ORF">BpHYR1_013967</name>
</gene>
<feature type="region of interest" description="Disordered" evidence="1">
    <location>
        <begin position="48"/>
        <end position="69"/>
    </location>
</feature>
<dbReference type="Gene3D" id="1.25.40.20">
    <property type="entry name" value="Ankyrin repeat-containing domain"/>
    <property type="match status" value="1"/>
</dbReference>
<protein>
    <submittedName>
        <fullName evidence="2">Ankyrin repeat domain-containing 34A-like</fullName>
    </submittedName>
</protein>
<dbReference type="InterPro" id="IPR036770">
    <property type="entry name" value="Ankyrin_rpt-contain_sf"/>
</dbReference>
<accession>A0A3M7SSP7</accession>
<proteinExistence type="predicted"/>
<dbReference type="OrthoDB" id="5406014at2759"/>
<feature type="compositionally biased region" description="Polar residues" evidence="1">
    <location>
        <begin position="56"/>
        <end position="69"/>
    </location>
</feature>
<dbReference type="STRING" id="10195.A0A3M7SSP7"/>
<sequence length="466" mass="54390">MFHEKKKFPCVQRNFKLKKQPKEILYQLFSSHLTMITQLNKHLNDHFNTMDLRPGTTPNRSKSTGDQAQQTLRRSDLLLNLAFNLSKGHFNFVSELLKSKLGKQSTIDVNVDETVKYEHLKFETNNVSKKFLLGKNPLILCNYLRENDWALSISQLLVQNGANISQRDHCNGCSSLHYACALLKAEIIEFLLRNINQNPNYLIDNNGNSPIFYLVASYGSLDHEKLILLEEKILSVLKIYFNYLKHYNLKINIRNRNGLSFYGLWEFFTINNKFLLENSVFKYTLKTILEENPALRKLGRFKSLIDLKPETDYYTLSITPNNLPIHFCLIRDESGPDRYVEIYRKNIHIPLSHDQHYFKSSNEKKNFIQNDLNWRHKFNQLFNSLEIKNSESYRASAKCAIEAPKIEQSIRISPHHSCHLHQHANQSNQSQHAHEASHINHKTDVILMTFVISLKKELFQSNLAIS</sequence>
<dbReference type="SUPFAM" id="SSF48403">
    <property type="entry name" value="Ankyrin repeat"/>
    <property type="match status" value="1"/>
</dbReference>
<dbReference type="Proteomes" id="UP000276133">
    <property type="component" value="Unassembled WGS sequence"/>
</dbReference>
<comment type="caution">
    <text evidence="2">The sequence shown here is derived from an EMBL/GenBank/DDBJ whole genome shotgun (WGS) entry which is preliminary data.</text>
</comment>
<feature type="region of interest" description="Disordered" evidence="1">
    <location>
        <begin position="418"/>
        <end position="437"/>
    </location>
</feature>